<dbReference type="PROSITE" id="PS01081">
    <property type="entry name" value="HTH_TETR_1"/>
    <property type="match status" value="1"/>
</dbReference>
<keyword evidence="1" id="KW-0805">Transcription regulation</keyword>
<dbReference type="Gene3D" id="1.10.357.10">
    <property type="entry name" value="Tetracycline Repressor, domain 2"/>
    <property type="match status" value="1"/>
</dbReference>
<dbReference type="SUPFAM" id="SSF48498">
    <property type="entry name" value="Tetracyclin repressor-like, C-terminal domain"/>
    <property type="match status" value="1"/>
</dbReference>
<evidence type="ECO:0000256" key="2">
    <source>
        <dbReference type="ARBA" id="ARBA00023125"/>
    </source>
</evidence>
<dbReference type="GO" id="GO:0000976">
    <property type="term" value="F:transcription cis-regulatory region binding"/>
    <property type="evidence" value="ECO:0007669"/>
    <property type="project" value="TreeGrafter"/>
</dbReference>
<dbReference type="InterPro" id="IPR023772">
    <property type="entry name" value="DNA-bd_HTH_TetR-type_CS"/>
</dbReference>
<organism evidence="6 7">
    <name type="scientific">Actinocatenispora thailandica</name>
    <dbReference type="NCBI Taxonomy" id="227318"/>
    <lineage>
        <taxon>Bacteria</taxon>
        <taxon>Bacillati</taxon>
        <taxon>Actinomycetota</taxon>
        <taxon>Actinomycetes</taxon>
        <taxon>Micromonosporales</taxon>
        <taxon>Micromonosporaceae</taxon>
        <taxon>Actinocatenispora</taxon>
    </lineage>
</organism>
<dbReference type="GO" id="GO:0045892">
    <property type="term" value="P:negative regulation of DNA-templated transcription"/>
    <property type="evidence" value="ECO:0007669"/>
    <property type="project" value="UniProtKB-ARBA"/>
</dbReference>
<dbReference type="PROSITE" id="PS50977">
    <property type="entry name" value="HTH_TETR_2"/>
    <property type="match status" value="1"/>
</dbReference>
<dbReference type="InterPro" id="IPR036271">
    <property type="entry name" value="Tet_transcr_reg_TetR-rel_C_sf"/>
</dbReference>
<name>A0A7R7DJY1_9ACTN</name>
<proteinExistence type="predicted"/>
<dbReference type="InterPro" id="IPR001647">
    <property type="entry name" value="HTH_TetR"/>
</dbReference>
<evidence type="ECO:0000256" key="1">
    <source>
        <dbReference type="ARBA" id="ARBA00023015"/>
    </source>
</evidence>
<dbReference type="Pfam" id="PF19344">
    <property type="entry name" value="TetR_C_32"/>
    <property type="match status" value="1"/>
</dbReference>
<dbReference type="Pfam" id="PF00440">
    <property type="entry name" value="TetR_N"/>
    <property type="match status" value="1"/>
</dbReference>
<dbReference type="KEGG" id="atl:Athai_04540"/>
<dbReference type="Proteomes" id="UP000611640">
    <property type="component" value="Chromosome"/>
</dbReference>
<dbReference type="GO" id="GO:0003700">
    <property type="term" value="F:DNA-binding transcription factor activity"/>
    <property type="evidence" value="ECO:0007669"/>
    <property type="project" value="TreeGrafter"/>
</dbReference>
<dbReference type="InterPro" id="IPR050109">
    <property type="entry name" value="HTH-type_TetR-like_transc_reg"/>
</dbReference>
<dbReference type="PANTHER" id="PTHR30055:SF227">
    <property type="entry name" value="TRANSCRIPTIONAL REGULATORY PROTEIN (PROBABLY TETR-FAMILY)-RELATED"/>
    <property type="match status" value="1"/>
</dbReference>
<keyword evidence="7" id="KW-1185">Reference proteome</keyword>
<feature type="domain" description="HTH tetR-type" evidence="5">
    <location>
        <begin position="16"/>
        <end position="76"/>
    </location>
</feature>
<keyword evidence="2 4" id="KW-0238">DNA-binding</keyword>
<keyword evidence="3" id="KW-0804">Transcription</keyword>
<evidence type="ECO:0000256" key="3">
    <source>
        <dbReference type="ARBA" id="ARBA00023163"/>
    </source>
</evidence>
<accession>A0A7R7DJY1</accession>
<dbReference type="PRINTS" id="PR00455">
    <property type="entry name" value="HTHTETR"/>
</dbReference>
<dbReference type="AlphaFoldDB" id="A0A7R7DJY1"/>
<feature type="DNA-binding region" description="H-T-H motif" evidence="4">
    <location>
        <begin position="39"/>
        <end position="58"/>
    </location>
</feature>
<evidence type="ECO:0000313" key="7">
    <source>
        <dbReference type="Proteomes" id="UP000611640"/>
    </source>
</evidence>
<dbReference type="SUPFAM" id="SSF46689">
    <property type="entry name" value="Homeodomain-like"/>
    <property type="match status" value="1"/>
</dbReference>
<dbReference type="InterPro" id="IPR009057">
    <property type="entry name" value="Homeodomain-like_sf"/>
</dbReference>
<evidence type="ECO:0000256" key="4">
    <source>
        <dbReference type="PROSITE-ProRule" id="PRU00335"/>
    </source>
</evidence>
<protein>
    <submittedName>
        <fullName evidence="6">TetR family transcriptional regulator</fullName>
    </submittedName>
</protein>
<reference evidence="6 7" key="1">
    <citation type="submission" date="2020-08" db="EMBL/GenBank/DDBJ databases">
        <title>Whole genome shotgun sequence of Actinocatenispora thailandica NBRC 105041.</title>
        <authorList>
            <person name="Komaki H."/>
            <person name="Tamura T."/>
        </authorList>
    </citation>
    <scope>NUCLEOTIDE SEQUENCE [LARGE SCALE GENOMIC DNA]</scope>
    <source>
        <strain evidence="6 7">NBRC 105041</strain>
    </source>
</reference>
<dbReference type="FunFam" id="1.10.10.60:FF:000141">
    <property type="entry name" value="TetR family transcriptional regulator"/>
    <property type="match status" value="1"/>
</dbReference>
<dbReference type="RefSeq" id="WP_203959921.1">
    <property type="nucleotide sequence ID" value="NZ_AP023355.1"/>
</dbReference>
<dbReference type="InterPro" id="IPR045823">
    <property type="entry name" value="TetR_C_32"/>
</dbReference>
<dbReference type="PANTHER" id="PTHR30055">
    <property type="entry name" value="HTH-TYPE TRANSCRIPTIONAL REGULATOR RUTR"/>
    <property type="match status" value="1"/>
</dbReference>
<sequence length="216" mass="23836">MAEVGGERRRVRMTAAQRREQVLGVGRQLFAERGYDGASMEEVAVRAGVSKPVVYEHFGDKEKLYHAVVDREVRALLEQITAALTAGHPRRLLEQATLALLRYIEEDTDGFRVLMRDSPMMSGGGSFAGLLNEVAHRVQHHVAAGFAARGYDRGLAELYAQALTGLVAFTGRWWLDVRQPPREVVATHLVNLVWNGLAHLDHDPHPSVTPAPDGVS</sequence>
<gene>
    <name evidence="6" type="ORF">Athai_04540</name>
</gene>
<evidence type="ECO:0000313" key="6">
    <source>
        <dbReference type="EMBL" id="BCJ32951.1"/>
    </source>
</evidence>
<evidence type="ECO:0000259" key="5">
    <source>
        <dbReference type="PROSITE" id="PS50977"/>
    </source>
</evidence>
<dbReference type="EMBL" id="AP023355">
    <property type="protein sequence ID" value="BCJ32951.1"/>
    <property type="molecule type" value="Genomic_DNA"/>
</dbReference>